<gene>
    <name evidence="2" type="ORF">F8M41_007716</name>
</gene>
<name>A0A8H3X4I2_GIGMA</name>
<feature type="compositionally biased region" description="Basic and acidic residues" evidence="1">
    <location>
        <begin position="15"/>
        <end position="27"/>
    </location>
</feature>
<evidence type="ECO:0000256" key="1">
    <source>
        <dbReference type="SAM" id="MobiDB-lite"/>
    </source>
</evidence>
<protein>
    <submittedName>
        <fullName evidence="2">Uncharacterized protein</fullName>
    </submittedName>
</protein>
<dbReference type="OrthoDB" id="2414218at2759"/>
<reference evidence="2 3" key="1">
    <citation type="journal article" date="2019" name="Environ. Microbiol.">
        <title>At the nexus of three kingdoms: the genome of the mycorrhizal fungus Gigaspora margarita provides insights into plant, endobacterial and fungal interactions.</title>
        <authorList>
            <person name="Venice F."/>
            <person name="Ghignone S."/>
            <person name="Salvioli di Fossalunga A."/>
            <person name="Amselem J."/>
            <person name="Novero M."/>
            <person name="Xianan X."/>
            <person name="Sedzielewska Toro K."/>
            <person name="Morin E."/>
            <person name="Lipzen A."/>
            <person name="Grigoriev I.V."/>
            <person name="Henrissat B."/>
            <person name="Martin F.M."/>
            <person name="Bonfante P."/>
        </authorList>
    </citation>
    <scope>NUCLEOTIDE SEQUENCE [LARGE SCALE GENOMIC DNA]</scope>
    <source>
        <strain evidence="2 3">BEG34</strain>
    </source>
</reference>
<dbReference type="AlphaFoldDB" id="A0A8H3X4I2"/>
<evidence type="ECO:0000313" key="3">
    <source>
        <dbReference type="Proteomes" id="UP000439903"/>
    </source>
</evidence>
<organism evidence="2 3">
    <name type="scientific">Gigaspora margarita</name>
    <dbReference type="NCBI Taxonomy" id="4874"/>
    <lineage>
        <taxon>Eukaryota</taxon>
        <taxon>Fungi</taxon>
        <taxon>Fungi incertae sedis</taxon>
        <taxon>Mucoromycota</taxon>
        <taxon>Glomeromycotina</taxon>
        <taxon>Glomeromycetes</taxon>
        <taxon>Diversisporales</taxon>
        <taxon>Gigasporaceae</taxon>
        <taxon>Gigaspora</taxon>
    </lineage>
</organism>
<dbReference type="EMBL" id="WTPW01001790">
    <property type="protein sequence ID" value="KAF0413853.1"/>
    <property type="molecule type" value="Genomic_DNA"/>
</dbReference>
<dbReference type="Proteomes" id="UP000439903">
    <property type="component" value="Unassembled WGS sequence"/>
</dbReference>
<proteinExistence type="predicted"/>
<accession>A0A8H3X4I2</accession>
<evidence type="ECO:0000313" key="2">
    <source>
        <dbReference type="EMBL" id="KAF0413853.1"/>
    </source>
</evidence>
<sequence length="311" mass="35726">MIPPCPNCGKNNFKKTRDRDKHLDPNRARPCLPRNLPVPIQNIIPASTSIQNTPLPENLTPIGDLISFDKNIPTYYPNVSNVLVVDFLTSNIPDSKIQSNREQKGKTFLTIDELIKWLTKPGIKNNKKIRSKPIPKTEKEWFDLMESNNNETSNSDPQAYHFLDLDIEVPWPVSFLDNKEHCEVWQNGIQYAKDIFKVDGAEYAFSTWFTEIEKLNFEARMTEEVKFIRDDTVISVEKTKKGFKIIDKYEPIRESKKAGGKYVRGGPNVILTKKTKPGFWVGIDEKFLVREVSEQSEVGRLDSNAVVYGLY</sequence>
<comment type="caution">
    <text evidence="2">The sequence shown here is derived from an EMBL/GenBank/DDBJ whole genome shotgun (WGS) entry which is preliminary data.</text>
</comment>
<feature type="region of interest" description="Disordered" evidence="1">
    <location>
        <begin position="1"/>
        <end position="30"/>
    </location>
</feature>
<keyword evidence="3" id="KW-1185">Reference proteome</keyword>